<organism evidence="3">
    <name type="scientific">Gongylonema pulchrum</name>
    <dbReference type="NCBI Taxonomy" id="637853"/>
    <lineage>
        <taxon>Eukaryota</taxon>
        <taxon>Metazoa</taxon>
        <taxon>Ecdysozoa</taxon>
        <taxon>Nematoda</taxon>
        <taxon>Chromadorea</taxon>
        <taxon>Rhabditida</taxon>
        <taxon>Spirurina</taxon>
        <taxon>Spiruromorpha</taxon>
        <taxon>Spiruroidea</taxon>
        <taxon>Gongylonematidae</taxon>
        <taxon>Gongylonema</taxon>
    </lineage>
</organism>
<accession>A0A183DI39</accession>
<gene>
    <name evidence="1" type="ORF">GPUH_LOCUS8380</name>
</gene>
<keyword evidence="2" id="KW-1185">Reference proteome</keyword>
<reference evidence="1 2" key="2">
    <citation type="submission" date="2018-11" db="EMBL/GenBank/DDBJ databases">
        <authorList>
            <consortium name="Pathogen Informatics"/>
        </authorList>
    </citation>
    <scope>NUCLEOTIDE SEQUENCE [LARGE SCALE GENOMIC DNA]</scope>
</reference>
<dbReference type="WBParaSite" id="GPUH_0000838901-mRNA-1">
    <property type="protein sequence ID" value="GPUH_0000838901-mRNA-1"/>
    <property type="gene ID" value="GPUH_0000838901"/>
</dbReference>
<dbReference type="AlphaFoldDB" id="A0A183DI39"/>
<dbReference type="Proteomes" id="UP000271098">
    <property type="component" value="Unassembled WGS sequence"/>
</dbReference>
<protein>
    <submittedName>
        <fullName evidence="3">EF_TS domain-containing protein</fullName>
    </submittedName>
</protein>
<reference evidence="3" key="1">
    <citation type="submission" date="2016-06" db="UniProtKB">
        <authorList>
            <consortium name="WormBaseParasite"/>
        </authorList>
    </citation>
    <scope>IDENTIFICATION</scope>
</reference>
<evidence type="ECO:0000313" key="3">
    <source>
        <dbReference type="WBParaSite" id="GPUH_0000838901-mRNA-1"/>
    </source>
</evidence>
<evidence type="ECO:0000313" key="1">
    <source>
        <dbReference type="EMBL" id="VDK62235.1"/>
    </source>
</evidence>
<proteinExistence type="predicted"/>
<evidence type="ECO:0000313" key="2">
    <source>
        <dbReference type="Proteomes" id="UP000271098"/>
    </source>
</evidence>
<name>A0A183DI39_9BILA</name>
<sequence length="72" mass="7725">MRSIGEGGVKIHCGEIGEDTGKLTEIRKKCEEFKEKFGSDASAAILSLHLKLKSTATAMKTAGEVAKKTVMQ</sequence>
<dbReference type="EMBL" id="UYRT01024270">
    <property type="protein sequence ID" value="VDK62235.1"/>
    <property type="molecule type" value="Genomic_DNA"/>
</dbReference>